<dbReference type="Gene3D" id="1.20.1440.60">
    <property type="entry name" value="23S rRNA-intervening sequence"/>
    <property type="match status" value="1"/>
</dbReference>
<name>A0A0H3ZLX1_9VIBR</name>
<protein>
    <recommendedName>
        <fullName evidence="2">Four helix bundle protein</fullName>
    </recommendedName>
</protein>
<reference evidence="1" key="1">
    <citation type="journal article" date="2015" name="MBio">
        <title>Eco-Evolutionary Dynamics of Episomes among Ecologically Cohesive Bacterial Populations.</title>
        <authorList>
            <person name="Xue H."/>
            <person name="Cordero O.X."/>
            <person name="Camas F.M."/>
            <person name="Trimble W."/>
            <person name="Meyer F."/>
            <person name="Guglielmini J."/>
            <person name="Rocha E.P."/>
            <person name="Polz M.F."/>
        </authorList>
    </citation>
    <scope>NUCLEOTIDE SEQUENCE</scope>
    <source>
        <strain evidence="1">FF_61</strain>
    </source>
</reference>
<proteinExistence type="predicted"/>
<organism evidence="1">
    <name type="scientific">Vibrio cyclitrophicus</name>
    <dbReference type="NCBI Taxonomy" id="47951"/>
    <lineage>
        <taxon>Bacteria</taxon>
        <taxon>Pseudomonadati</taxon>
        <taxon>Pseudomonadota</taxon>
        <taxon>Gammaproteobacteria</taxon>
        <taxon>Vibrionales</taxon>
        <taxon>Vibrionaceae</taxon>
        <taxon>Vibrio</taxon>
    </lineage>
</organism>
<sequence>MNKEFRHNRLYYDLQKLYKLYWNQHQHLPKAFRFTTGEQILNELTKCIRYSVQANLYGKSLEGILRALDLLLELSALLETVQSLLMLAWELKFLPHGALVALTEQLGHVSRQTTGWRKWFQGKSLEINAPISSPSGCA</sequence>
<dbReference type="InterPro" id="IPR036583">
    <property type="entry name" value="23S_rRNA_IVS_sf"/>
</dbReference>
<evidence type="ECO:0000313" key="1">
    <source>
        <dbReference type="EMBL" id="AKN37115.1"/>
    </source>
</evidence>
<accession>A0A0H3ZLX1</accession>
<dbReference type="AlphaFoldDB" id="A0A0H3ZLX1"/>
<dbReference type="EMBL" id="KP795522">
    <property type="protein sequence ID" value="AKN37115.1"/>
    <property type="molecule type" value="Genomic_DNA"/>
</dbReference>
<evidence type="ECO:0008006" key="2">
    <source>
        <dbReference type="Google" id="ProtNLM"/>
    </source>
</evidence>